<dbReference type="PROSITE" id="PS50164">
    <property type="entry name" value="GIY_YIG"/>
    <property type="match status" value="1"/>
</dbReference>
<evidence type="ECO:0000313" key="3">
    <source>
        <dbReference type="EMBL" id="MFC6438928.1"/>
    </source>
</evidence>
<dbReference type="PANTHER" id="PTHR34477:SF1">
    <property type="entry name" value="UPF0213 PROTEIN YHBQ"/>
    <property type="match status" value="1"/>
</dbReference>
<dbReference type="SUPFAM" id="SSF82771">
    <property type="entry name" value="GIY-YIG endonuclease"/>
    <property type="match status" value="1"/>
</dbReference>
<dbReference type="RefSeq" id="WP_131259035.1">
    <property type="nucleotide sequence ID" value="NZ_JBHSUS010000001.1"/>
</dbReference>
<comment type="similarity">
    <text evidence="1">Belongs to the UPF0213 family.</text>
</comment>
<evidence type="ECO:0000256" key="1">
    <source>
        <dbReference type="ARBA" id="ARBA00007435"/>
    </source>
</evidence>
<name>A0ABW1XFU0_9ALTE</name>
<feature type="domain" description="GIY-YIG" evidence="2">
    <location>
        <begin position="6"/>
        <end position="82"/>
    </location>
</feature>
<dbReference type="Pfam" id="PF01541">
    <property type="entry name" value="GIY-YIG"/>
    <property type="match status" value="1"/>
</dbReference>
<reference evidence="4" key="1">
    <citation type="journal article" date="2019" name="Int. J. Syst. Evol. Microbiol.">
        <title>The Global Catalogue of Microorganisms (GCM) 10K type strain sequencing project: providing services to taxonomists for standard genome sequencing and annotation.</title>
        <authorList>
            <consortium name="The Broad Institute Genomics Platform"/>
            <consortium name="The Broad Institute Genome Sequencing Center for Infectious Disease"/>
            <person name="Wu L."/>
            <person name="Ma J."/>
        </authorList>
    </citation>
    <scope>NUCLEOTIDE SEQUENCE [LARGE SCALE GENOMIC DNA]</scope>
    <source>
        <strain evidence="4">CGMCC 1.16031</strain>
    </source>
</reference>
<dbReference type="CDD" id="cd10456">
    <property type="entry name" value="GIY-YIG_UPF0213"/>
    <property type="match status" value="1"/>
</dbReference>
<dbReference type="Proteomes" id="UP001596364">
    <property type="component" value="Unassembled WGS sequence"/>
</dbReference>
<protein>
    <submittedName>
        <fullName evidence="3">GIY-YIG nuclease family protein</fullName>
    </submittedName>
</protein>
<sequence>MTDSAQRWFVYLIRNRLNQLYTGITVDPKRRFLQHAQGKGAKALIGKGPLELVFCHALADRRSAAQTEYWIKQQNRQTKLAIIAGTQPLPVDSEDYLSSLLRALSASN</sequence>
<gene>
    <name evidence="3" type="ORF">ACFP85_02010</name>
</gene>
<dbReference type="Gene3D" id="3.40.1440.10">
    <property type="entry name" value="GIY-YIG endonuclease"/>
    <property type="match status" value="1"/>
</dbReference>
<dbReference type="InterPro" id="IPR050190">
    <property type="entry name" value="UPF0213_domain"/>
</dbReference>
<comment type="caution">
    <text evidence="3">The sequence shown here is derived from an EMBL/GenBank/DDBJ whole genome shotgun (WGS) entry which is preliminary data.</text>
</comment>
<proteinExistence type="inferred from homology"/>
<dbReference type="InterPro" id="IPR035901">
    <property type="entry name" value="GIY-YIG_endonuc_sf"/>
</dbReference>
<organism evidence="3 4">
    <name type="scientific">Pseudobowmanella zhangzhouensis</name>
    <dbReference type="NCBI Taxonomy" id="1537679"/>
    <lineage>
        <taxon>Bacteria</taxon>
        <taxon>Pseudomonadati</taxon>
        <taxon>Pseudomonadota</taxon>
        <taxon>Gammaproteobacteria</taxon>
        <taxon>Alteromonadales</taxon>
        <taxon>Alteromonadaceae</taxon>
    </lineage>
</organism>
<accession>A0ABW1XFU0</accession>
<dbReference type="InterPro" id="IPR000305">
    <property type="entry name" value="GIY-YIG_endonuc"/>
</dbReference>
<dbReference type="PANTHER" id="PTHR34477">
    <property type="entry name" value="UPF0213 PROTEIN YHBQ"/>
    <property type="match status" value="1"/>
</dbReference>
<keyword evidence="4" id="KW-1185">Reference proteome</keyword>
<evidence type="ECO:0000259" key="2">
    <source>
        <dbReference type="PROSITE" id="PS50164"/>
    </source>
</evidence>
<dbReference type="EMBL" id="JBHSUS010000001">
    <property type="protein sequence ID" value="MFC6438928.1"/>
    <property type="molecule type" value="Genomic_DNA"/>
</dbReference>
<evidence type="ECO:0000313" key="4">
    <source>
        <dbReference type="Proteomes" id="UP001596364"/>
    </source>
</evidence>